<dbReference type="EMBL" id="JAKWBI020000381">
    <property type="protein sequence ID" value="KAJ2895702.1"/>
    <property type="molecule type" value="Genomic_DNA"/>
</dbReference>
<organism evidence="4 5">
    <name type="scientific">Zalerion maritima</name>
    <dbReference type="NCBI Taxonomy" id="339359"/>
    <lineage>
        <taxon>Eukaryota</taxon>
        <taxon>Fungi</taxon>
        <taxon>Dikarya</taxon>
        <taxon>Ascomycota</taxon>
        <taxon>Pezizomycotina</taxon>
        <taxon>Sordariomycetes</taxon>
        <taxon>Lulworthiomycetidae</taxon>
        <taxon>Lulworthiales</taxon>
        <taxon>Lulworthiaceae</taxon>
        <taxon>Zalerion</taxon>
    </lineage>
</organism>
<evidence type="ECO:0000256" key="1">
    <source>
        <dbReference type="SAM" id="MobiDB-lite"/>
    </source>
</evidence>
<keyword evidence="2" id="KW-0812">Transmembrane</keyword>
<comment type="caution">
    <text evidence="4">The sequence shown here is derived from an EMBL/GenBank/DDBJ whole genome shotgun (WGS) entry which is preliminary data.</text>
</comment>
<protein>
    <recommendedName>
        <fullName evidence="6">Mid2 domain-containing protein</fullName>
    </recommendedName>
</protein>
<gene>
    <name evidence="4" type="ORF">MKZ38_006246</name>
</gene>
<proteinExistence type="predicted"/>
<feature type="chain" id="PRO_5042100993" description="Mid2 domain-containing protein" evidence="3">
    <location>
        <begin position="24"/>
        <end position="297"/>
    </location>
</feature>
<evidence type="ECO:0000256" key="2">
    <source>
        <dbReference type="SAM" id="Phobius"/>
    </source>
</evidence>
<keyword evidence="2" id="KW-0472">Membrane</keyword>
<feature type="region of interest" description="Disordered" evidence="1">
    <location>
        <begin position="165"/>
        <end position="184"/>
    </location>
</feature>
<feature type="compositionally biased region" description="Basic and acidic residues" evidence="1">
    <location>
        <begin position="175"/>
        <end position="184"/>
    </location>
</feature>
<reference evidence="4" key="1">
    <citation type="submission" date="2022-07" db="EMBL/GenBank/DDBJ databases">
        <title>Draft genome sequence of Zalerion maritima ATCC 34329, a (micro)plastics degrading marine fungus.</title>
        <authorList>
            <person name="Paco A."/>
            <person name="Goncalves M.F.M."/>
            <person name="Rocha-Santos T.A.P."/>
            <person name="Alves A."/>
        </authorList>
    </citation>
    <scope>NUCLEOTIDE SEQUENCE</scope>
    <source>
        <strain evidence="4">ATCC 34329</strain>
    </source>
</reference>
<keyword evidence="5" id="KW-1185">Reference proteome</keyword>
<feature type="signal peptide" evidence="3">
    <location>
        <begin position="1"/>
        <end position="23"/>
    </location>
</feature>
<name>A0AAD5RJQ4_9PEZI</name>
<sequence>MRIRSASSILLALFGIFGGSTYTLPTKGMPINQFLISNAPSPSITTVPRAMRAVASNLSTSGFLNNDRAKASKDTNPNQCVFNTVLNLWGCCSSNDGVKDCELDGACQNEAGCATGCGLTRDEVSTVTCIEGSTAFCSTTILSVGDDTAITYSYTSTSTTNTFTPSFFPSNETPHGSKDRSNAPVAEDKIPKIVGGSLGAIIGVGLIATIGIWAWFRRHDKLRADSWNMPSLPPGYHPSYEITSSELVDMMRENLATASFDVQSESAQQSRIDTLNKIFPELVCFFGVSDVSVEQTH</sequence>
<evidence type="ECO:0000256" key="3">
    <source>
        <dbReference type="SAM" id="SignalP"/>
    </source>
</evidence>
<evidence type="ECO:0008006" key="6">
    <source>
        <dbReference type="Google" id="ProtNLM"/>
    </source>
</evidence>
<dbReference type="AlphaFoldDB" id="A0AAD5RJQ4"/>
<feature type="transmembrane region" description="Helical" evidence="2">
    <location>
        <begin position="193"/>
        <end position="216"/>
    </location>
</feature>
<keyword evidence="2" id="KW-1133">Transmembrane helix</keyword>
<keyword evidence="3" id="KW-0732">Signal</keyword>
<evidence type="ECO:0000313" key="4">
    <source>
        <dbReference type="EMBL" id="KAJ2895702.1"/>
    </source>
</evidence>
<dbReference type="Proteomes" id="UP001201980">
    <property type="component" value="Unassembled WGS sequence"/>
</dbReference>
<evidence type="ECO:0000313" key="5">
    <source>
        <dbReference type="Proteomes" id="UP001201980"/>
    </source>
</evidence>
<accession>A0AAD5RJQ4</accession>